<dbReference type="Pfam" id="PF05036">
    <property type="entry name" value="SPOR"/>
    <property type="match status" value="1"/>
</dbReference>
<dbReference type="InterPro" id="IPR036680">
    <property type="entry name" value="SPOR-like_sf"/>
</dbReference>
<proteinExistence type="predicted"/>
<reference evidence="3" key="1">
    <citation type="journal article" date="2019" name="Int. J. Syst. Evol. Microbiol.">
        <title>The Global Catalogue of Microorganisms (GCM) 10K type strain sequencing project: providing services to taxonomists for standard genome sequencing and annotation.</title>
        <authorList>
            <consortium name="The Broad Institute Genomics Platform"/>
            <consortium name="The Broad Institute Genome Sequencing Center for Infectious Disease"/>
            <person name="Wu L."/>
            <person name="Ma J."/>
        </authorList>
    </citation>
    <scope>NUCLEOTIDE SEQUENCE [LARGE SCALE GENOMIC DNA]</scope>
    <source>
        <strain evidence="3">KACC 12508</strain>
    </source>
</reference>
<dbReference type="RefSeq" id="WP_382272554.1">
    <property type="nucleotide sequence ID" value="NZ_JBHTBU010000002.1"/>
</dbReference>
<evidence type="ECO:0000313" key="3">
    <source>
        <dbReference type="Proteomes" id="UP001596542"/>
    </source>
</evidence>
<evidence type="ECO:0000313" key="2">
    <source>
        <dbReference type="EMBL" id="MFC7289228.1"/>
    </source>
</evidence>
<evidence type="ECO:0000259" key="1">
    <source>
        <dbReference type="Pfam" id="PF05036"/>
    </source>
</evidence>
<dbReference type="EMBL" id="JBHTBU010000002">
    <property type="protein sequence ID" value="MFC7289228.1"/>
    <property type="molecule type" value="Genomic_DNA"/>
</dbReference>
<dbReference type="Proteomes" id="UP001596542">
    <property type="component" value="Unassembled WGS sequence"/>
</dbReference>
<comment type="caution">
    <text evidence="2">The sequence shown here is derived from an EMBL/GenBank/DDBJ whole genome shotgun (WGS) entry which is preliminary data.</text>
</comment>
<protein>
    <submittedName>
        <fullName evidence="2">SPOR domain-containing protein</fullName>
    </submittedName>
</protein>
<feature type="domain" description="SPOR" evidence="1">
    <location>
        <begin position="121"/>
        <end position="189"/>
    </location>
</feature>
<gene>
    <name evidence="2" type="ORF">ACFQPC_14360</name>
</gene>
<dbReference type="SUPFAM" id="SSF110997">
    <property type="entry name" value="Sporulation related repeat"/>
    <property type="match status" value="1"/>
</dbReference>
<accession>A0ABW2IE57</accession>
<organism evidence="2 3">
    <name type="scientific">Herminiimonas glaciei</name>
    <dbReference type="NCBI Taxonomy" id="523788"/>
    <lineage>
        <taxon>Bacteria</taxon>
        <taxon>Pseudomonadati</taxon>
        <taxon>Pseudomonadota</taxon>
        <taxon>Betaproteobacteria</taxon>
        <taxon>Burkholderiales</taxon>
        <taxon>Oxalobacteraceae</taxon>
        <taxon>Herminiimonas</taxon>
    </lineage>
</organism>
<dbReference type="InterPro" id="IPR007730">
    <property type="entry name" value="SPOR-like_dom"/>
</dbReference>
<name>A0ABW2IE57_9BURK</name>
<sequence>MLKILFGLLLLINGGLYAFQHGYLDALIPPSHDPLRLKQQLHPDQLKLLPLPVENGAAEKVEKVAAAEPEKIPQITEKASDVVACTEIGNFDAAEAKNFEAKLAALTLGDRLTRRPVQENARFIVYIPPLANKEAADKKGGELKRLGVDDFFVITEHTPLQWGISLGIFKSEEAARNHLAALNQKGVRSARVGPHNVAAPKFAYQLRRIDASTKAGLDKIRATFPRQEERACSNTAA</sequence>
<keyword evidence="3" id="KW-1185">Reference proteome</keyword>